<dbReference type="GO" id="GO:0007165">
    <property type="term" value="P:signal transduction"/>
    <property type="evidence" value="ECO:0007669"/>
    <property type="project" value="UniProtKB-KW"/>
</dbReference>
<dbReference type="RefSeq" id="WP_125004212.1">
    <property type="nucleotide sequence ID" value="NZ_BHYK01000024.1"/>
</dbReference>
<dbReference type="CDD" id="cd06225">
    <property type="entry name" value="HAMP"/>
    <property type="match status" value="1"/>
</dbReference>
<feature type="transmembrane region" description="Helical" evidence="10">
    <location>
        <begin position="16"/>
        <end position="37"/>
    </location>
</feature>
<dbReference type="GO" id="GO:0006935">
    <property type="term" value="P:chemotaxis"/>
    <property type="evidence" value="ECO:0007669"/>
    <property type="project" value="UniProtKB-KW"/>
</dbReference>
<feature type="domain" description="HAMP" evidence="12">
    <location>
        <begin position="315"/>
        <end position="367"/>
    </location>
</feature>
<dbReference type="Gene3D" id="1.10.287.950">
    <property type="entry name" value="Methyl-accepting chemotaxis protein"/>
    <property type="match status" value="1"/>
</dbReference>
<dbReference type="Pfam" id="PF00672">
    <property type="entry name" value="HAMP"/>
    <property type="match status" value="1"/>
</dbReference>
<dbReference type="EMBL" id="BHYK01000024">
    <property type="protein sequence ID" value="GCD11951.1"/>
    <property type="molecule type" value="Genomic_DNA"/>
</dbReference>
<dbReference type="AlphaFoldDB" id="A0A401UR04"/>
<dbReference type="Pfam" id="PF17203">
    <property type="entry name" value="sCache_3_2"/>
    <property type="match status" value="1"/>
</dbReference>
<evidence type="ECO:0000313" key="14">
    <source>
        <dbReference type="Proteomes" id="UP000287872"/>
    </source>
</evidence>
<dbReference type="Gene3D" id="6.10.340.10">
    <property type="match status" value="1"/>
</dbReference>
<dbReference type="CDD" id="cd11386">
    <property type="entry name" value="MCP_signal"/>
    <property type="match status" value="1"/>
</dbReference>
<name>A0A401UR04_9CLOT</name>
<dbReference type="PROSITE" id="PS50111">
    <property type="entry name" value="CHEMOTAXIS_TRANSDUC_2"/>
    <property type="match status" value="1"/>
</dbReference>
<dbReference type="InterPro" id="IPR004089">
    <property type="entry name" value="MCPsignal_dom"/>
</dbReference>
<evidence type="ECO:0000313" key="13">
    <source>
        <dbReference type="EMBL" id="GCD11951.1"/>
    </source>
</evidence>
<comment type="subcellular location">
    <subcellularLocation>
        <location evidence="1">Cell membrane</location>
        <topology evidence="1">Multi-pass membrane protein</topology>
    </subcellularLocation>
</comment>
<keyword evidence="2" id="KW-1003">Cell membrane</keyword>
<keyword evidence="3" id="KW-0145">Chemotaxis</keyword>
<evidence type="ECO:0000259" key="12">
    <source>
        <dbReference type="PROSITE" id="PS50885"/>
    </source>
</evidence>
<organism evidence="13 14">
    <name type="scientific">Clostridium tagluense</name>
    <dbReference type="NCBI Taxonomy" id="360422"/>
    <lineage>
        <taxon>Bacteria</taxon>
        <taxon>Bacillati</taxon>
        <taxon>Bacillota</taxon>
        <taxon>Clostridia</taxon>
        <taxon>Eubacteriales</taxon>
        <taxon>Clostridiaceae</taxon>
        <taxon>Clostridium</taxon>
    </lineage>
</organism>
<keyword evidence="7 9" id="KW-0807">Transducer</keyword>
<evidence type="ECO:0000256" key="4">
    <source>
        <dbReference type="ARBA" id="ARBA00022692"/>
    </source>
</evidence>
<evidence type="ECO:0000256" key="8">
    <source>
        <dbReference type="ARBA" id="ARBA00029447"/>
    </source>
</evidence>
<dbReference type="GO" id="GO:0005886">
    <property type="term" value="C:plasma membrane"/>
    <property type="evidence" value="ECO:0007669"/>
    <property type="project" value="UniProtKB-SubCell"/>
</dbReference>
<dbReference type="SUPFAM" id="SSF58104">
    <property type="entry name" value="Methyl-accepting chemotaxis protein (MCP) signaling domain"/>
    <property type="match status" value="1"/>
</dbReference>
<evidence type="ECO:0000256" key="2">
    <source>
        <dbReference type="ARBA" id="ARBA00022475"/>
    </source>
</evidence>
<dbReference type="InterPro" id="IPR029151">
    <property type="entry name" value="Sensor-like_sf"/>
</dbReference>
<evidence type="ECO:0000256" key="6">
    <source>
        <dbReference type="ARBA" id="ARBA00023136"/>
    </source>
</evidence>
<evidence type="ECO:0000259" key="11">
    <source>
        <dbReference type="PROSITE" id="PS50111"/>
    </source>
</evidence>
<evidence type="ECO:0000256" key="7">
    <source>
        <dbReference type="ARBA" id="ARBA00023224"/>
    </source>
</evidence>
<comment type="similarity">
    <text evidence="8">Belongs to the methyl-accepting chemotaxis (MCP) protein family.</text>
</comment>
<dbReference type="SUPFAM" id="SSF103190">
    <property type="entry name" value="Sensory domain-like"/>
    <property type="match status" value="1"/>
</dbReference>
<dbReference type="InterPro" id="IPR033463">
    <property type="entry name" value="sCache_3"/>
</dbReference>
<keyword evidence="5 10" id="KW-1133">Transmembrane helix</keyword>
<evidence type="ECO:0000256" key="1">
    <source>
        <dbReference type="ARBA" id="ARBA00004651"/>
    </source>
</evidence>
<evidence type="ECO:0000256" key="10">
    <source>
        <dbReference type="SAM" id="Phobius"/>
    </source>
</evidence>
<dbReference type="SMART" id="SM00304">
    <property type="entry name" value="HAMP"/>
    <property type="match status" value="1"/>
</dbReference>
<comment type="caution">
    <text evidence="13">The sequence shown here is derived from an EMBL/GenBank/DDBJ whole genome shotgun (WGS) entry which is preliminary data.</text>
</comment>
<dbReference type="Gene3D" id="3.30.450.20">
    <property type="entry name" value="PAS domain"/>
    <property type="match status" value="1"/>
</dbReference>
<keyword evidence="4 10" id="KW-0812">Transmembrane</keyword>
<accession>A0A401UR04</accession>
<proteinExistence type="inferred from homology"/>
<evidence type="ECO:0000256" key="3">
    <source>
        <dbReference type="ARBA" id="ARBA00022500"/>
    </source>
</evidence>
<dbReference type="PROSITE" id="PS50885">
    <property type="entry name" value="HAMP"/>
    <property type="match status" value="1"/>
</dbReference>
<dbReference type="SMART" id="SM00283">
    <property type="entry name" value="MA"/>
    <property type="match status" value="1"/>
</dbReference>
<gene>
    <name evidence="13" type="ORF">Ctaglu_35740</name>
</gene>
<dbReference type="Pfam" id="PF00015">
    <property type="entry name" value="MCPsignal"/>
    <property type="match status" value="1"/>
</dbReference>
<dbReference type="Proteomes" id="UP000287872">
    <property type="component" value="Unassembled WGS sequence"/>
</dbReference>
<dbReference type="InterPro" id="IPR003660">
    <property type="entry name" value="HAMP_dom"/>
</dbReference>
<feature type="transmembrane region" description="Helical" evidence="10">
    <location>
        <begin position="291"/>
        <end position="314"/>
    </location>
</feature>
<feature type="domain" description="Methyl-accepting transducer" evidence="11">
    <location>
        <begin position="386"/>
        <end position="657"/>
    </location>
</feature>
<reference evidence="13 14" key="1">
    <citation type="submission" date="2018-11" db="EMBL/GenBank/DDBJ databases">
        <title>Genome sequencing and assembly of Clostridium tagluense strain A121.</title>
        <authorList>
            <person name="Murakami T."/>
            <person name="Segawa T."/>
            <person name="Shcherbakova V.A."/>
            <person name="Mori H."/>
            <person name="Yoshimura Y."/>
        </authorList>
    </citation>
    <scope>NUCLEOTIDE SEQUENCE [LARGE SCALE GENOMIC DNA]</scope>
    <source>
        <strain evidence="13 14">A121</strain>
    </source>
</reference>
<sequence length="675" mass="73947">MKKDKKNFSIGLKANIITSGILLISLSLLTVLSVYTINKELLRNMQADGLSLVKQFERQIEMSNKTVVALDQQLDEKLKSVAYSLAGNNNISNAYLTELAEKIGVAEIDVTGPNRKILYSNLAENLGWAYPENHPTDPLFKGTKKEIIEAVRQSKTDKKYYKYGEISLKNGGIIQVGISADAIEKAKVEIHIQAIVNEIAKESNVVYACVIGKDLKSLAHSNPKRIGIVLDDIGSKTAAVDEKTFTNTFLYPGTNILAYDIAIPLYQNGKHIGAVDVGLSMENLNIAKKKMILQAVALAALFFIIGTLCLSFLIRNMVRPIQTLVKTAKKISEGNLEQVIMVQNNDEVGVLATSFNNMILNLKKMINRIQTATSSVSEYSNEIIVAFESATAFSEEISATAQNMSEGAKVQVRETGDITKHIKDVIENINTVKDEVMYAVINSDETSKLVTGGNIKIQYMSKQMDKIRHSVNLSSDAIYALESISNEIGSIVEIINGIARQTNLLALNASIEAARAGESGKGFAVVADEVRKLAEESIKSADGIKNLVGKTQENTKKALTSIQNGNEDVETGETAVKEVEAFMQNVLEASIISKNKLDSANDKLTKIQGNTNKIYHNIDQIQEIADQSSTNIFEIAESIQKESASIEQISDTSQKLMKMIYELNDVVNQFTSGDA</sequence>
<dbReference type="OrthoDB" id="369336at2"/>
<dbReference type="PANTHER" id="PTHR32089">
    <property type="entry name" value="METHYL-ACCEPTING CHEMOTAXIS PROTEIN MCPB"/>
    <property type="match status" value="1"/>
</dbReference>
<keyword evidence="14" id="KW-1185">Reference proteome</keyword>
<evidence type="ECO:0000256" key="5">
    <source>
        <dbReference type="ARBA" id="ARBA00022989"/>
    </source>
</evidence>
<dbReference type="PANTHER" id="PTHR32089:SF114">
    <property type="entry name" value="METHYL-ACCEPTING CHEMOTAXIS PROTEIN MCPB"/>
    <property type="match status" value="1"/>
</dbReference>
<keyword evidence="6 10" id="KW-0472">Membrane</keyword>
<evidence type="ECO:0000256" key="9">
    <source>
        <dbReference type="PROSITE-ProRule" id="PRU00284"/>
    </source>
</evidence>
<protein>
    <submittedName>
        <fullName evidence="13">Methyl-accepting chemotaxis protein</fullName>
    </submittedName>
</protein>